<keyword evidence="2" id="KW-1185">Reference proteome</keyword>
<organism evidence="1 2">
    <name type="scientific">Cichorium intybus</name>
    <name type="common">Chicory</name>
    <dbReference type="NCBI Taxonomy" id="13427"/>
    <lineage>
        <taxon>Eukaryota</taxon>
        <taxon>Viridiplantae</taxon>
        <taxon>Streptophyta</taxon>
        <taxon>Embryophyta</taxon>
        <taxon>Tracheophyta</taxon>
        <taxon>Spermatophyta</taxon>
        <taxon>Magnoliopsida</taxon>
        <taxon>eudicotyledons</taxon>
        <taxon>Gunneridae</taxon>
        <taxon>Pentapetalae</taxon>
        <taxon>asterids</taxon>
        <taxon>campanulids</taxon>
        <taxon>Asterales</taxon>
        <taxon>Asteraceae</taxon>
        <taxon>Cichorioideae</taxon>
        <taxon>Cichorieae</taxon>
        <taxon>Cichoriinae</taxon>
        <taxon>Cichorium</taxon>
    </lineage>
</organism>
<comment type="caution">
    <text evidence="1">The sequence shown here is derived from an EMBL/GenBank/DDBJ whole genome shotgun (WGS) entry which is preliminary data.</text>
</comment>
<evidence type="ECO:0000313" key="1">
    <source>
        <dbReference type="EMBL" id="KAI3738528.1"/>
    </source>
</evidence>
<reference evidence="2" key="1">
    <citation type="journal article" date="2022" name="Mol. Ecol. Resour.">
        <title>The genomes of chicory, endive, great burdock and yacon provide insights into Asteraceae palaeo-polyploidization history and plant inulin production.</title>
        <authorList>
            <person name="Fan W."/>
            <person name="Wang S."/>
            <person name="Wang H."/>
            <person name="Wang A."/>
            <person name="Jiang F."/>
            <person name="Liu H."/>
            <person name="Zhao H."/>
            <person name="Xu D."/>
            <person name="Zhang Y."/>
        </authorList>
    </citation>
    <scope>NUCLEOTIDE SEQUENCE [LARGE SCALE GENOMIC DNA]</scope>
    <source>
        <strain evidence="2">cv. Punajuju</strain>
    </source>
</reference>
<protein>
    <submittedName>
        <fullName evidence="1">Uncharacterized protein</fullName>
    </submittedName>
</protein>
<accession>A0ACB9CWI4</accession>
<sequence>MVSVRCDSDQGRRNRAAGGSWLSPGAEKNGIVLGNLDPDSSLDHFGFVFAETLSESIWLSPDDASKEHQQYLYKLLISKGSTRSSILGEATINLSSYMSSKASLPIALPLKKCDYGRILQVAIQCLTPRPNSRWSDTNSHADSSDLDNMSEAPPNGFDTKPIGPSTSNSIRDTSSALGSRLGTVHLCRSVIRSIETARIFDFEEFPVRDKVTYMYYTGRLEVLNENFPSLLKFVKFGRIAVMILVWQFGEKSGYESWKGLSRSMRVVVVTHGGVIRALGQRAYTGTGQRAGRILNVSVNVFHLLEPDQWEIKSWGDVNHLNGAGYLESGIGGHRTSGDEKLQEMKEFEEEGEKLMKLHEEKMAEMKSSHWKEEIDLEEGCNTDLMDKYTPKDKVQG</sequence>
<gene>
    <name evidence="1" type="ORF">L2E82_28562</name>
</gene>
<dbReference type="Proteomes" id="UP001055811">
    <property type="component" value="Linkage Group LG05"/>
</dbReference>
<dbReference type="EMBL" id="CM042013">
    <property type="protein sequence ID" value="KAI3738528.1"/>
    <property type="molecule type" value="Genomic_DNA"/>
</dbReference>
<name>A0ACB9CWI4_CICIN</name>
<evidence type="ECO:0000313" key="2">
    <source>
        <dbReference type="Proteomes" id="UP001055811"/>
    </source>
</evidence>
<reference evidence="1 2" key="2">
    <citation type="journal article" date="2022" name="Mol. Ecol. Resour.">
        <title>The genomes of chicory, endive, great burdock and yacon provide insights into Asteraceae paleo-polyploidization history and plant inulin production.</title>
        <authorList>
            <person name="Fan W."/>
            <person name="Wang S."/>
            <person name="Wang H."/>
            <person name="Wang A."/>
            <person name="Jiang F."/>
            <person name="Liu H."/>
            <person name="Zhao H."/>
            <person name="Xu D."/>
            <person name="Zhang Y."/>
        </authorList>
    </citation>
    <scope>NUCLEOTIDE SEQUENCE [LARGE SCALE GENOMIC DNA]</scope>
    <source>
        <strain evidence="2">cv. Punajuju</strain>
        <tissue evidence="1">Leaves</tissue>
    </source>
</reference>
<proteinExistence type="predicted"/>